<proteinExistence type="predicted"/>
<accession>A0A8J4DUK3</accession>
<dbReference type="Proteomes" id="UP000619260">
    <property type="component" value="Unassembled WGS sequence"/>
</dbReference>
<protein>
    <submittedName>
        <fullName evidence="1">Uncharacterized protein</fullName>
    </submittedName>
</protein>
<dbReference type="AlphaFoldDB" id="A0A8J4DUK3"/>
<dbReference type="EMBL" id="BOPF01000033">
    <property type="protein sequence ID" value="GIJ50143.1"/>
    <property type="molecule type" value="Genomic_DNA"/>
</dbReference>
<gene>
    <name evidence="1" type="ORF">Val02_70290</name>
</gene>
<name>A0A8J4DUK3_9ACTN</name>
<comment type="caution">
    <text evidence="1">The sequence shown here is derived from an EMBL/GenBank/DDBJ whole genome shotgun (WGS) entry which is preliminary data.</text>
</comment>
<keyword evidence="2" id="KW-1185">Reference proteome</keyword>
<evidence type="ECO:0000313" key="2">
    <source>
        <dbReference type="Proteomes" id="UP000619260"/>
    </source>
</evidence>
<dbReference type="RefSeq" id="WP_203903588.1">
    <property type="nucleotide sequence ID" value="NZ_BOPF01000033.1"/>
</dbReference>
<evidence type="ECO:0000313" key="1">
    <source>
        <dbReference type="EMBL" id="GIJ50143.1"/>
    </source>
</evidence>
<sequence length="86" mass="9105">MAVPTIEPHLRNPAEVAPTDSYRPGVPVWVYRGGAWCAGFIEACSARAAMVTYRPSGSRGTGVDTIFARDIVARADSDPLLDSALG</sequence>
<organism evidence="1 2">
    <name type="scientific">Virgisporangium aliadipatigenens</name>
    <dbReference type="NCBI Taxonomy" id="741659"/>
    <lineage>
        <taxon>Bacteria</taxon>
        <taxon>Bacillati</taxon>
        <taxon>Actinomycetota</taxon>
        <taxon>Actinomycetes</taxon>
        <taxon>Micromonosporales</taxon>
        <taxon>Micromonosporaceae</taxon>
        <taxon>Virgisporangium</taxon>
    </lineage>
</organism>
<reference evidence="1" key="1">
    <citation type="submission" date="2021-01" db="EMBL/GenBank/DDBJ databases">
        <title>Whole genome shotgun sequence of Virgisporangium aliadipatigenens NBRC 105644.</title>
        <authorList>
            <person name="Komaki H."/>
            <person name="Tamura T."/>
        </authorList>
    </citation>
    <scope>NUCLEOTIDE SEQUENCE</scope>
    <source>
        <strain evidence="1">NBRC 105644</strain>
    </source>
</reference>